<keyword evidence="4" id="KW-1185">Reference proteome</keyword>
<gene>
    <name evidence="3" type="primary">glgA</name>
    <name evidence="3" type="ORF">BN961_02081</name>
</gene>
<dbReference type="Pfam" id="PF00534">
    <property type="entry name" value="Glycos_transf_1"/>
    <property type="match status" value="1"/>
</dbReference>
<dbReference type="InterPro" id="IPR028098">
    <property type="entry name" value="Glyco_trans_4-like_N"/>
</dbReference>
<organism evidence="3 4">
    <name type="scientific">Afipia felis</name>
    <name type="common">Cat scratch disease bacillus</name>
    <dbReference type="NCBI Taxonomy" id="1035"/>
    <lineage>
        <taxon>Bacteria</taxon>
        <taxon>Pseudomonadati</taxon>
        <taxon>Pseudomonadota</taxon>
        <taxon>Alphaproteobacteria</taxon>
        <taxon>Hyphomicrobiales</taxon>
        <taxon>Nitrobacteraceae</taxon>
        <taxon>Afipia</taxon>
    </lineage>
</organism>
<dbReference type="Proteomes" id="UP000035762">
    <property type="component" value="Unassembled WGS sequence"/>
</dbReference>
<evidence type="ECO:0000313" key="3">
    <source>
        <dbReference type="EMBL" id="CEG08663.1"/>
    </source>
</evidence>
<dbReference type="GO" id="GO:0016757">
    <property type="term" value="F:glycosyltransferase activity"/>
    <property type="evidence" value="ECO:0007669"/>
    <property type="project" value="InterPro"/>
</dbReference>
<dbReference type="PANTHER" id="PTHR12526">
    <property type="entry name" value="GLYCOSYLTRANSFERASE"/>
    <property type="match status" value="1"/>
</dbReference>
<protein>
    <submittedName>
        <fullName evidence="3">Capsular glucan synthase</fullName>
    </submittedName>
</protein>
<dbReference type="PANTHER" id="PTHR12526:SF595">
    <property type="entry name" value="BLL5217 PROTEIN"/>
    <property type="match status" value="1"/>
</dbReference>
<dbReference type="STRING" id="1035.BN961_02081"/>
<dbReference type="CDD" id="cd03802">
    <property type="entry name" value="GT4_AviGT4-like"/>
    <property type="match status" value="1"/>
</dbReference>
<feature type="domain" description="Glycosyltransferase subfamily 4-like N-terminal" evidence="2">
    <location>
        <begin position="38"/>
        <end position="139"/>
    </location>
</feature>
<evidence type="ECO:0000313" key="4">
    <source>
        <dbReference type="Proteomes" id="UP000035762"/>
    </source>
</evidence>
<evidence type="ECO:0000259" key="2">
    <source>
        <dbReference type="Pfam" id="PF13439"/>
    </source>
</evidence>
<proteinExistence type="predicted"/>
<evidence type="ECO:0000259" key="1">
    <source>
        <dbReference type="Pfam" id="PF00534"/>
    </source>
</evidence>
<dbReference type="AlphaFoldDB" id="A0A090N7I5"/>
<accession>A0A090N7I5</accession>
<dbReference type="InterPro" id="IPR001296">
    <property type="entry name" value="Glyco_trans_1"/>
</dbReference>
<dbReference type="EMBL" id="CCAZ020000001">
    <property type="protein sequence ID" value="CEG08663.1"/>
    <property type="molecule type" value="Genomic_DNA"/>
</dbReference>
<comment type="caution">
    <text evidence="3">The sequence shown here is derived from an EMBL/GenBank/DDBJ whole genome shotgun (WGS) entry which is preliminary data.</text>
</comment>
<name>A0A090N7I5_AFIFE</name>
<sequence>MVRNIQVHRGVAPVNDRKHKMKIAQIAPLMESVPPLLYGGTERIVSYLTEELVNLGHDVTLFASGDSISAANLVPCVPTALRLDSRIRDTIPYYMLMLDRVRQLADDFDILHFHIDQFQFPLFRSIAGRTVTTLHGRQDLPDLLPLYIGFDDMPLVSISNDQRRPVPKANFAATIYHGLPINAHTPTFQPKGGYLAFLGRISPEKRVDRAIQIARALGIPLKIAAKVDRVDEVYYRTEIEPLLKEPGVEFIGEINEQEKTRFLGDALALLFPVDWPEPFGLSMIEAMACGTPVLAFRCGSVPEIIDEGVTGIVVETMEDAIAALPRVVALDRHKVRQRFERRFSSTRMAEDYVDLYRTLLHKSKSASEFGRLLPLQTDDTVAEKLGLHLA</sequence>
<feature type="domain" description="Glycosyl transferase family 1" evidence="1">
    <location>
        <begin position="191"/>
        <end position="339"/>
    </location>
</feature>
<reference evidence="3 4" key="1">
    <citation type="journal article" date="2014" name="Genome Announc.">
        <title>Genome Sequence of Afipia felis Strain 76713, Isolated in Hospital Water Using an Amoeba Co-Culture Procedure.</title>
        <authorList>
            <person name="Benamar S."/>
            <person name="La Scola B."/>
            <person name="Croce O."/>
        </authorList>
    </citation>
    <scope>NUCLEOTIDE SEQUENCE [LARGE SCALE GENOMIC DNA]</scope>
    <source>
        <strain evidence="3 4">76713</strain>
    </source>
</reference>
<dbReference type="SUPFAM" id="SSF53756">
    <property type="entry name" value="UDP-Glycosyltransferase/glycogen phosphorylase"/>
    <property type="match status" value="1"/>
</dbReference>
<dbReference type="Gene3D" id="3.40.50.2000">
    <property type="entry name" value="Glycogen Phosphorylase B"/>
    <property type="match status" value="2"/>
</dbReference>
<dbReference type="Pfam" id="PF13439">
    <property type="entry name" value="Glyco_transf_4"/>
    <property type="match status" value="1"/>
</dbReference>